<dbReference type="RefSeq" id="WP_198427942.1">
    <property type="nucleotide sequence ID" value="NZ_AP023440.1"/>
</dbReference>
<sequence length="488" mass="50321">MRTQKQPSTVGKQDAARTRKPGNLTAETSRALSAGRALSDQSPQAILELQRSVGNAAVARRMAPPEQHEHNPMCGHGPAPKDSGGHQGSSSSVHKVLASPGKPLDAPVKKDMEARLNADFSDVRLHDDSAARAATEEVGARALTAGNHVALGPGGKDPVTLAHELTHVIQQRSGPVSATDNGNGLKVSDPNDRFEREAEANAVRVMSAPAPVAAGGGAGGGADVGQAAGGAVQRAPAETAVQRAADDTVVQRAGAAAATGSAAELGLMPGATSRALGGDTGFVKYEVPSIGGGVDPEPLYRGMKKDEFDSLMSGALAQGGSYQGFSPERKYSEGYLSNKANSGTHLVEFYRTTQTRADGSPMPTVDALLKAAGGGEKADGKILSTGVGEAATYSTKVKKTTKDNESLAANVAKAQADVRSAEEEVAHPKDANHKKHAEKRLAKAQQAYKQLAAKKPGYPAIGDAVKALNKAISQGEVAWRLVTYKGTS</sequence>
<feature type="coiled-coil region" evidence="1">
    <location>
        <begin position="397"/>
        <end position="454"/>
    </location>
</feature>
<feature type="domain" description="eCIS core" evidence="3">
    <location>
        <begin position="103"/>
        <end position="174"/>
    </location>
</feature>
<feature type="region of interest" description="Disordered" evidence="2">
    <location>
        <begin position="172"/>
        <end position="192"/>
    </location>
</feature>
<gene>
    <name evidence="4" type="ORF">GCM10017557_44380</name>
</gene>
<evidence type="ECO:0000256" key="2">
    <source>
        <dbReference type="SAM" id="MobiDB-lite"/>
    </source>
</evidence>
<evidence type="ECO:0000313" key="4">
    <source>
        <dbReference type="EMBL" id="BCL29579.1"/>
    </source>
</evidence>
<dbReference type="EMBL" id="AP023440">
    <property type="protein sequence ID" value="BCL29579.1"/>
    <property type="molecule type" value="Genomic_DNA"/>
</dbReference>
<proteinExistence type="predicted"/>
<dbReference type="AlphaFoldDB" id="A0A7G1P2V8"/>
<evidence type="ECO:0000256" key="1">
    <source>
        <dbReference type="SAM" id="Coils"/>
    </source>
</evidence>
<dbReference type="Proteomes" id="UP000516444">
    <property type="component" value="Chromosome"/>
</dbReference>
<dbReference type="KEGG" id="sgm:GCM10017557_44380"/>
<dbReference type="Pfam" id="PF13699">
    <property type="entry name" value="eCIS_core"/>
    <property type="match status" value="1"/>
</dbReference>
<accession>A0A7G1P2V8</accession>
<feature type="compositionally biased region" description="Polar residues" evidence="2">
    <location>
        <begin position="1"/>
        <end position="11"/>
    </location>
</feature>
<feature type="region of interest" description="Disordered" evidence="2">
    <location>
        <begin position="1"/>
        <end position="106"/>
    </location>
</feature>
<reference evidence="4 5" key="1">
    <citation type="journal article" date="2014" name="Int. J. Syst. Evol. Microbiol.">
        <title>Complete genome sequence of Corynebacterium casei LMG S-19264T (=DSM 44701T), isolated from a smear-ripened cheese.</title>
        <authorList>
            <consortium name="US DOE Joint Genome Institute (JGI-PGF)"/>
            <person name="Walter F."/>
            <person name="Albersmeier A."/>
            <person name="Kalinowski J."/>
            <person name="Ruckert C."/>
        </authorList>
    </citation>
    <scope>NUCLEOTIDE SEQUENCE [LARGE SCALE GENOMIC DNA]</scope>
    <source>
        <strain evidence="4 5">JCM 4677</strain>
    </source>
</reference>
<organism evidence="4 5">
    <name type="scientific">Streptomyces aurantiacus</name>
    <dbReference type="NCBI Taxonomy" id="47760"/>
    <lineage>
        <taxon>Bacteria</taxon>
        <taxon>Bacillati</taxon>
        <taxon>Actinomycetota</taxon>
        <taxon>Actinomycetes</taxon>
        <taxon>Kitasatosporales</taxon>
        <taxon>Streptomycetaceae</taxon>
        <taxon>Streptomyces</taxon>
        <taxon>Streptomyces aurantiacus group</taxon>
    </lineage>
</organism>
<keyword evidence="5" id="KW-1185">Reference proteome</keyword>
<keyword evidence="1" id="KW-0175">Coiled coil</keyword>
<dbReference type="InterPro" id="IPR025295">
    <property type="entry name" value="eCIS_core_dom"/>
</dbReference>
<feature type="compositionally biased region" description="Polar residues" evidence="2">
    <location>
        <begin position="172"/>
        <end position="182"/>
    </location>
</feature>
<evidence type="ECO:0000313" key="5">
    <source>
        <dbReference type="Proteomes" id="UP000516444"/>
    </source>
</evidence>
<protein>
    <recommendedName>
        <fullName evidence="3">eCIS core domain-containing protein</fullName>
    </recommendedName>
</protein>
<name>A0A7G1P2V8_9ACTN</name>
<evidence type="ECO:0000259" key="3">
    <source>
        <dbReference type="Pfam" id="PF13699"/>
    </source>
</evidence>